<comment type="caution">
    <text evidence="2">The sequence shown here is derived from an EMBL/GenBank/DDBJ whole genome shotgun (WGS) entry which is preliminary data.</text>
</comment>
<dbReference type="Pfam" id="PF01144">
    <property type="entry name" value="CoA_trans"/>
    <property type="match status" value="1"/>
</dbReference>
<evidence type="ECO:0000256" key="1">
    <source>
        <dbReference type="ARBA" id="ARBA00022679"/>
    </source>
</evidence>
<dbReference type="KEGG" id="cmiu:B1H56_13345"/>
<dbReference type="OrthoDB" id="9777193at2"/>
<dbReference type="InterPro" id="IPR004165">
    <property type="entry name" value="CoA_trans_fam_I"/>
</dbReference>
<dbReference type="Gene3D" id="3.40.1080.10">
    <property type="entry name" value="Glutaconate Coenzyme A-transferase"/>
    <property type="match status" value="1"/>
</dbReference>
<dbReference type="EMBL" id="LSZW01000002">
    <property type="protein sequence ID" value="KXK67102.1"/>
    <property type="molecule type" value="Genomic_DNA"/>
</dbReference>
<dbReference type="RefSeq" id="WP_066523350.1">
    <property type="nucleotide sequence ID" value="NZ_CABMOF010000016.1"/>
</dbReference>
<dbReference type="STRING" id="626937.HMPREF3293_00026"/>
<dbReference type="GO" id="GO:0008410">
    <property type="term" value="F:CoA-transferase activity"/>
    <property type="evidence" value="ECO:0007669"/>
    <property type="project" value="InterPro"/>
</dbReference>
<dbReference type="AlphaFoldDB" id="A0A136Q8U8"/>
<keyword evidence="3" id="KW-1185">Reference proteome</keyword>
<sequence>MEKITTAEKAVKKIKSGDILLVGGFLQAGSPETLIRAVLDTHDAGALTVVSNDTGTAETNMIRLMETGRVTSVVASYIGANPLTGKMMIDDPGSVTLFPQGTLAEKIRAAGAGLAGFYTPVGVGTVVEEGKEKKEIGGREYLLETALRGDVALIRATKADRSGNCFMRGATKNFGAVMAPAADYVVVEAEEIVAVGEIDPELVTVPGIFVDAVVQAGE</sequence>
<evidence type="ECO:0000313" key="3">
    <source>
        <dbReference type="Proteomes" id="UP000070366"/>
    </source>
</evidence>
<dbReference type="PANTHER" id="PTHR13707">
    <property type="entry name" value="KETOACID-COENZYME A TRANSFERASE"/>
    <property type="match status" value="1"/>
</dbReference>
<dbReference type="Proteomes" id="UP000070366">
    <property type="component" value="Unassembled WGS sequence"/>
</dbReference>
<dbReference type="NCBIfam" id="TIGR02429">
    <property type="entry name" value="pcaI_scoA_fam"/>
    <property type="match status" value="1"/>
</dbReference>
<reference evidence="2 3" key="1">
    <citation type="submission" date="2016-02" db="EMBL/GenBank/DDBJ databases">
        <authorList>
            <person name="Wen L."/>
            <person name="He K."/>
            <person name="Yang H."/>
        </authorList>
    </citation>
    <scope>NUCLEOTIDE SEQUENCE [LARGE SCALE GENOMIC DNA]</scope>
    <source>
        <strain evidence="2 3">DSM 22607</strain>
    </source>
</reference>
<dbReference type="PANTHER" id="PTHR13707:SF60">
    <property type="entry name" value="ACETATE COA-TRANSFERASE SUBUNIT ALPHA"/>
    <property type="match status" value="1"/>
</dbReference>
<name>A0A136Q8U8_9FIRM</name>
<proteinExistence type="predicted"/>
<dbReference type="InterPro" id="IPR037171">
    <property type="entry name" value="NagB/RpiA_transferase-like"/>
</dbReference>
<dbReference type="SMART" id="SM00882">
    <property type="entry name" value="CoA_trans"/>
    <property type="match status" value="1"/>
</dbReference>
<dbReference type="SUPFAM" id="SSF100950">
    <property type="entry name" value="NagB/RpiA/CoA transferase-like"/>
    <property type="match status" value="1"/>
</dbReference>
<organism evidence="2 3">
    <name type="scientific">Christensenella minuta</name>
    <dbReference type="NCBI Taxonomy" id="626937"/>
    <lineage>
        <taxon>Bacteria</taxon>
        <taxon>Bacillati</taxon>
        <taxon>Bacillota</taxon>
        <taxon>Clostridia</taxon>
        <taxon>Christensenellales</taxon>
        <taxon>Christensenellaceae</taxon>
        <taxon>Christensenella</taxon>
    </lineage>
</organism>
<accession>A0A136Q8U8</accession>
<dbReference type="PATRIC" id="fig|626937.4.peg.26"/>
<gene>
    <name evidence="2" type="ORF">HMPREF3293_00026</name>
</gene>
<dbReference type="InterPro" id="IPR012792">
    <property type="entry name" value="3-oxoacid_CoA-transf_A"/>
</dbReference>
<protein>
    <submittedName>
        <fullName evidence="2">3-oxoacid CoA-transferase, A subunit</fullName>
    </submittedName>
</protein>
<keyword evidence="1 2" id="KW-0808">Transferase</keyword>
<evidence type="ECO:0000313" key="2">
    <source>
        <dbReference type="EMBL" id="KXK67102.1"/>
    </source>
</evidence>